<evidence type="ECO:0000313" key="2">
    <source>
        <dbReference type="Proteomes" id="UP000249616"/>
    </source>
</evidence>
<gene>
    <name evidence="1" type="ORF">DN051_32310</name>
</gene>
<keyword evidence="2" id="KW-1185">Reference proteome</keyword>
<dbReference type="Proteomes" id="UP000249616">
    <property type="component" value="Chromosome"/>
</dbReference>
<evidence type="ECO:0000313" key="1">
    <source>
        <dbReference type="EMBL" id="AWW40783.1"/>
    </source>
</evidence>
<name>A0A2Z4J8R1_9ACTN</name>
<proteinExistence type="predicted"/>
<reference evidence="1 2" key="1">
    <citation type="journal article" date="2019" name="Int. J. Syst. Evol. Microbiol.">
        <title>Streptomyces cadmiisoli sp. nov., a novel actinomycete isolated from cadmium-contaminated soil.</title>
        <authorList>
            <person name="Li K."/>
            <person name="Tang X."/>
            <person name="Zhao J."/>
            <person name="Guo Y."/>
            <person name="Tang Y."/>
            <person name="Gao J."/>
        </authorList>
    </citation>
    <scope>NUCLEOTIDE SEQUENCE [LARGE SCALE GENOMIC DNA]</scope>
    <source>
        <strain evidence="1 2">ZFG47</strain>
    </source>
</reference>
<accession>A0A2Z4J8R1</accession>
<dbReference type="KEGG" id="scad:DN051_32310"/>
<protein>
    <submittedName>
        <fullName evidence="1">Uncharacterized protein</fullName>
    </submittedName>
</protein>
<dbReference type="EMBL" id="CP030073">
    <property type="protein sequence ID" value="AWW40783.1"/>
    <property type="molecule type" value="Genomic_DNA"/>
</dbReference>
<sequence length="76" mass="8632">MDYTFNMGSFGQWRKVDVSTLADGTVVTTSYPNPPYRDVLGVVRVNRFPGLHADTVAEIIRSVDAEYITEEVMWMD</sequence>
<dbReference type="AlphaFoldDB" id="A0A2Z4J8R1"/>
<organism evidence="1 2">
    <name type="scientific">Streptomyces cadmiisoli</name>
    <dbReference type="NCBI Taxonomy" id="2184053"/>
    <lineage>
        <taxon>Bacteria</taxon>
        <taxon>Bacillati</taxon>
        <taxon>Actinomycetota</taxon>
        <taxon>Actinomycetes</taxon>
        <taxon>Kitasatosporales</taxon>
        <taxon>Streptomycetaceae</taxon>
        <taxon>Streptomyces</taxon>
        <taxon>Streptomyces aurantiacus group</taxon>
    </lineage>
</organism>